<keyword evidence="1" id="KW-0472">Membrane</keyword>
<feature type="transmembrane region" description="Helical" evidence="1">
    <location>
        <begin position="44"/>
        <end position="66"/>
    </location>
</feature>
<dbReference type="RefSeq" id="WP_141527881.1">
    <property type="nucleotide sequence ID" value="NZ_CP169254.1"/>
</dbReference>
<evidence type="ECO:0000256" key="1">
    <source>
        <dbReference type="SAM" id="Phobius"/>
    </source>
</evidence>
<comment type="caution">
    <text evidence="2">The sequence shown here is derived from an EMBL/GenBank/DDBJ whole genome shotgun (WGS) entry which is preliminary data.</text>
</comment>
<evidence type="ECO:0000313" key="2">
    <source>
        <dbReference type="EMBL" id="MBA9037611.1"/>
    </source>
</evidence>
<proteinExistence type="predicted"/>
<keyword evidence="3" id="KW-1185">Reference proteome</keyword>
<reference evidence="2" key="1">
    <citation type="submission" date="2020-08" db="EMBL/GenBank/DDBJ databases">
        <title>Functional genomics of gut bacteria from endangered species of beetles.</title>
        <authorList>
            <person name="Carlos-Shanley C."/>
        </authorList>
    </citation>
    <scope>NUCLEOTIDE SEQUENCE [LARGE SCALE GENOMIC DNA]</scope>
    <source>
        <strain evidence="2">S00060</strain>
    </source>
</reference>
<accession>A0A7W3N791</accession>
<sequence length="74" mass="8258">MRIKTIKDNLSQLAHLGVMLYAQKQSLRLIMVGKKQLGGSNLDIIMLGTLAILTAAMYGIICWSSHVVDEREEK</sequence>
<keyword evidence="1" id="KW-1133">Transmembrane helix</keyword>
<organism evidence="2 3">
    <name type="scientific">Priestia aryabhattai</name>
    <name type="common">Bacillus aryabhattai</name>
    <dbReference type="NCBI Taxonomy" id="412384"/>
    <lineage>
        <taxon>Bacteria</taxon>
        <taxon>Bacillati</taxon>
        <taxon>Bacillota</taxon>
        <taxon>Bacilli</taxon>
        <taxon>Bacillales</taxon>
        <taxon>Bacillaceae</taxon>
        <taxon>Priestia</taxon>
    </lineage>
</organism>
<gene>
    <name evidence="2" type="ORF">HNP21_000700</name>
</gene>
<protein>
    <submittedName>
        <fullName evidence="2">Uncharacterized protein</fullName>
    </submittedName>
</protein>
<dbReference type="EMBL" id="JACJHT010000001">
    <property type="protein sequence ID" value="MBA9037611.1"/>
    <property type="molecule type" value="Genomic_DNA"/>
</dbReference>
<dbReference type="AlphaFoldDB" id="A0A7W3N791"/>
<dbReference type="Proteomes" id="UP000543174">
    <property type="component" value="Unassembled WGS sequence"/>
</dbReference>
<keyword evidence="1" id="KW-0812">Transmembrane</keyword>
<evidence type="ECO:0000313" key="3">
    <source>
        <dbReference type="Proteomes" id="UP000543174"/>
    </source>
</evidence>
<name>A0A7W3N791_PRIAR</name>